<evidence type="ECO:0000259" key="5">
    <source>
        <dbReference type="PROSITE" id="PS50887"/>
    </source>
</evidence>
<dbReference type="InterPro" id="IPR000160">
    <property type="entry name" value="GGDEF_dom"/>
</dbReference>
<evidence type="ECO:0000259" key="4">
    <source>
        <dbReference type="PROSITE" id="PS50110"/>
    </source>
</evidence>
<sequence>MSRNRLLQQYIQEGRKPVLLVVDDQPINIRAINEVFKDEFNVLMATNGRSGLQKAREQQPDLILLDIVMPEMDGYEVCQQLSLDPLTTDIPVIFVTAETEANVEARGFEVGAVDFITKPFNPLIVRARVMTHLTLKLQMDIMKDMALIDGLTGLANRRRFDQALLGDWNLCQREQKPVALLMLDVDYFKRYNDSYGHLAGDECLKSIARALQTSVRRTSDICCRYGGEEFACLLPFTDKEGATLCADHVIGAVKQLNIAHKSSDIAPHVTVSIGIAVRTPHTDVQIEQLIQEADEALYASKQNGRNQFTVYRAPPIKVVSET</sequence>
<dbReference type="CDD" id="cd01949">
    <property type="entry name" value="GGDEF"/>
    <property type="match status" value="1"/>
</dbReference>
<evidence type="ECO:0000313" key="6">
    <source>
        <dbReference type="EMBL" id="WPC75067.1"/>
    </source>
</evidence>
<dbReference type="PROSITE" id="PS50110">
    <property type="entry name" value="RESPONSE_REGULATORY"/>
    <property type="match status" value="1"/>
</dbReference>
<comment type="catalytic activity">
    <reaction evidence="2">
        <text>2 GTP = 3',3'-c-di-GMP + 2 diphosphate</text>
        <dbReference type="Rhea" id="RHEA:24898"/>
        <dbReference type="ChEBI" id="CHEBI:33019"/>
        <dbReference type="ChEBI" id="CHEBI:37565"/>
        <dbReference type="ChEBI" id="CHEBI:58805"/>
        <dbReference type="EC" id="2.7.7.65"/>
    </reaction>
</comment>
<evidence type="ECO:0000313" key="7">
    <source>
        <dbReference type="Proteomes" id="UP001304071"/>
    </source>
</evidence>
<dbReference type="PANTHER" id="PTHR45138:SF9">
    <property type="entry name" value="DIGUANYLATE CYCLASE DGCM-RELATED"/>
    <property type="match status" value="1"/>
</dbReference>
<dbReference type="InterPro" id="IPR001789">
    <property type="entry name" value="Sig_transdc_resp-reg_receiver"/>
</dbReference>
<keyword evidence="3" id="KW-0597">Phosphoprotein</keyword>
<dbReference type="Proteomes" id="UP001304071">
    <property type="component" value="Chromosome 1"/>
</dbReference>
<dbReference type="RefSeq" id="WP_261895482.1">
    <property type="nucleotide sequence ID" value="NZ_AP024895.1"/>
</dbReference>
<proteinExistence type="predicted"/>
<dbReference type="PROSITE" id="PS50887">
    <property type="entry name" value="GGDEF"/>
    <property type="match status" value="1"/>
</dbReference>
<dbReference type="InterPro" id="IPR050469">
    <property type="entry name" value="Diguanylate_Cyclase"/>
</dbReference>
<accession>A0ABZ0QH76</accession>
<keyword evidence="6" id="KW-0548">Nucleotidyltransferase</keyword>
<dbReference type="InterPro" id="IPR011006">
    <property type="entry name" value="CheY-like_superfamily"/>
</dbReference>
<dbReference type="GO" id="GO:0052621">
    <property type="term" value="F:diguanylate cyclase activity"/>
    <property type="evidence" value="ECO:0007669"/>
    <property type="project" value="UniProtKB-EC"/>
</dbReference>
<dbReference type="Gene3D" id="3.30.70.270">
    <property type="match status" value="1"/>
</dbReference>
<dbReference type="EMBL" id="CP138203">
    <property type="protein sequence ID" value="WPC75067.1"/>
    <property type="molecule type" value="Genomic_DNA"/>
</dbReference>
<reference evidence="6 7" key="1">
    <citation type="submission" date="2023-11" db="EMBL/GenBank/DDBJ databases">
        <title>Plant-associative lifestyle of Vibrio porteresiae and its evolutionary dynamics.</title>
        <authorList>
            <person name="Rameshkumar N."/>
            <person name="Kirti K."/>
        </authorList>
    </citation>
    <scope>NUCLEOTIDE SEQUENCE [LARGE SCALE GENOMIC DNA]</scope>
    <source>
        <strain evidence="6 7">MSSRF30</strain>
    </source>
</reference>
<keyword evidence="6" id="KW-0808">Transferase</keyword>
<keyword evidence="7" id="KW-1185">Reference proteome</keyword>
<dbReference type="SMART" id="SM00448">
    <property type="entry name" value="REC"/>
    <property type="match status" value="1"/>
</dbReference>
<dbReference type="SMART" id="SM00267">
    <property type="entry name" value="GGDEF"/>
    <property type="match status" value="1"/>
</dbReference>
<dbReference type="NCBIfam" id="TIGR00254">
    <property type="entry name" value="GGDEF"/>
    <property type="match status" value="1"/>
</dbReference>
<dbReference type="Pfam" id="PF00990">
    <property type="entry name" value="GGDEF"/>
    <property type="match status" value="1"/>
</dbReference>
<dbReference type="SUPFAM" id="SSF55073">
    <property type="entry name" value="Nucleotide cyclase"/>
    <property type="match status" value="1"/>
</dbReference>
<gene>
    <name evidence="6" type="ORF">R8Z52_07685</name>
</gene>
<evidence type="ECO:0000256" key="1">
    <source>
        <dbReference type="ARBA" id="ARBA00012528"/>
    </source>
</evidence>
<dbReference type="Gene3D" id="3.40.50.2300">
    <property type="match status" value="1"/>
</dbReference>
<dbReference type="InterPro" id="IPR043128">
    <property type="entry name" value="Rev_trsase/Diguanyl_cyclase"/>
</dbReference>
<feature type="domain" description="Response regulatory" evidence="4">
    <location>
        <begin position="18"/>
        <end position="133"/>
    </location>
</feature>
<feature type="domain" description="GGDEF" evidence="5">
    <location>
        <begin position="176"/>
        <end position="313"/>
    </location>
</feature>
<name>A0ABZ0QH76_9VIBR</name>
<feature type="modified residue" description="4-aspartylphosphate" evidence="3">
    <location>
        <position position="66"/>
    </location>
</feature>
<organism evidence="6 7">
    <name type="scientific">Vibrio porteresiae DSM 19223</name>
    <dbReference type="NCBI Taxonomy" id="1123496"/>
    <lineage>
        <taxon>Bacteria</taxon>
        <taxon>Pseudomonadati</taxon>
        <taxon>Pseudomonadota</taxon>
        <taxon>Gammaproteobacteria</taxon>
        <taxon>Vibrionales</taxon>
        <taxon>Vibrionaceae</taxon>
        <taxon>Vibrio</taxon>
    </lineage>
</organism>
<evidence type="ECO:0000256" key="2">
    <source>
        <dbReference type="ARBA" id="ARBA00034247"/>
    </source>
</evidence>
<evidence type="ECO:0000256" key="3">
    <source>
        <dbReference type="PROSITE-ProRule" id="PRU00169"/>
    </source>
</evidence>
<protein>
    <recommendedName>
        <fullName evidence="1">diguanylate cyclase</fullName>
        <ecNumber evidence="1">2.7.7.65</ecNumber>
    </recommendedName>
</protein>
<dbReference type="SUPFAM" id="SSF52172">
    <property type="entry name" value="CheY-like"/>
    <property type="match status" value="1"/>
</dbReference>
<dbReference type="EC" id="2.7.7.65" evidence="1"/>
<dbReference type="Pfam" id="PF00072">
    <property type="entry name" value="Response_reg"/>
    <property type="match status" value="1"/>
</dbReference>
<dbReference type="InterPro" id="IPR029787">
    <property type="entry name" value="Nucleotide_cyclase"/>
</dbReference>
<dbReference type="PANTHER" id="PTHR45138">
    <property type="entry name" value="REGULATORY COMPONENTS OF SENSORY TRANSDUCTION SYSTEM"/>
    <property type="match status" value="1"/>
</dbReference>